<feature type="cross-link" description="Glycyl lysine isopeptide (Lys-Gly) (interchain with G-Cter in SUMO)" evidence="12">
    <location>
        <position position="332"/>
    </location>
</feature>
<evidence type="ECO:0000259" key="14">
    <source>
        <dbReference type="Pfam" id="PF00508"/>
    </source>
</evidence>
<reference evidence="16" key="1">
    <citation type="submission" date="2018-04" db="EMBL/GenBank/DDBJ databases">
        <authorList>
            <person name="Campos A.A.S."/>
            <person name="Franco A.C."/>
            <person name="Finoketti F."/>
            <person name="Nunes R.S."/>
            <person name="Roehe P.M."/>
        </authorList>
    </citation>
    <scope>NUCLEOTIDE SEQUENCE</scope>
    <source>
        <strain evidence="16">6A5</strain>
    </source>
</reference>
<dbReference type="GO" id="GO:0003700">
    <property type="term" value="F:DNA-binding transcription factor activity"/>
    <property type="evidence" value="ECO:0007669"/>
    <property type="project" value="UniProtKB-UniRule"/>
</dbReference>
<keyword evidence="3 12" id="KW-0678">Repressor</keyword>
<accession>A0A481N117</accession>
<comment type="PTM">
    <text evidence="12">Phosphorylated.</text>
</comment>
<comment type="similarity">
    <text evidence="2">Belongs to the papillomaviridae E8^E2C protein family.</text>
</comment>
<evidence type="ECO:0000256" key="1">
    <source>
        <dbReference type="ARBA" id="ARBA00004147"/>
    </source>
</evidence>
<dbReference type="Gene3D" id="2.170.200.10">
    <property type="entry name" value="Papillomavirus E2 early protein domain"/>
    <property type="match status" value="1"/>
</dbReference>
<feature type="compositionally biased region" description="Basic residues" evidence="13">
    <location>
        <begin position="258"/>
        <end position="285"/>
    </location>
</feature>
<dbReference type="InterPro" id="IPR042503">
    <property type="entry name" value="Regulatory_protein_E2_N_1"/>
</dbReference>
<keyword evidence="8 12" id="KW-0805">Transcription regulation</keyword>
<feature type="compositionally biased region" description="Acidic residues" evidence="13">
    <location>
        <begin position="228"/>
        <end position="237"/>
    </location>
</feature>
<dbReference type="GO" id="GO:0000166">
    <property type="term" value="F:nucleotide binding"/>
    <property type="evidence" value="ECO:0007669"/>
    <property type="project" value="UniProtKB-UniRule"/>
</dbReference>
<dbReference type="GO" id="GO:0006260">
    <property type="term" value="P:DNA replication"/>
    <property type="evidence" value="ECO:0007669"/>
    <property type="project" value="UniProtKB-KW"/>
</dbReference>
<dbReference type="GO" id="GO:0006275">
    <property type="term" value="P:regulation of DNA replication"/>
    <property type="evidence" value="ECO:0007669"/>
    <property type="project" value="UniProtKB-UniRule"/>
</dbReference>
<evidence type="ECO:0000256" key="13">
    <source>
        <dbReference type="SAM" id="MobiDB-lite"/>
    </source>
</evidence>
<name>A0A481N117_9PAPI</name>
<organism evidence="16">
    <name type="scientific">Tadarida brasiliensis papillomavirus</name>
    <dbReference type="NCBI Taxonomy" id="2507922"/>
    <lineage>
        <taxon>Viruses</taxon>
        <taxon>Monodnaviria</taxon>
        <taxon>Shotokuvirae</taxon>
        <taxon>Cossaviricota</taxon>
        <taxon>Papovaviricetes</taxon>
        <taxon>Zurhausenvirales</taxon>
        <taxon>Papillomaviridae</taxon>
    </lineage>
</organism>
<comment type="similarity">
    <text evidence="12">Belongs to the papillomaviridae E2 protein family.</text>
</comment>
<keyword evidence="10 12" id="KW-0010">Activator</keyword>
<comment type="function">
    <text evidence="12">Plays a role in the initiation of viral DNA replication. A dimer of E2 interacts with a dimer of E1 in order to improve specificity of E1 DNA binding activity. Once the complex recognizes and binds DNA at specific sites, the E2 dimer is removed from DNA. E2 also regulates viral transcription through binding to the E2RE response element (5'-ACCNNNNNNGGT-3') present in multiple copies in the regulatory regions of the viral genome. Activates or represses transcription depending on E2RE's position with regards to proximal promoter elements including the TATA-box. Repression occurs by sterically hindering the assembly of the transcription initiation complex.</text>
</comment>
<dbReference type="GO" id="GO:0003677">
    <property type="term" value="F:DNA binding"/>
    <property type="evidence" value="ECO:0007669"/>
    <property type="project" value="UniProtKB-UniRule"/>
</dbReference>
<keyword evidence="12" id="KW-0832">Ubl conjugation</keyword>
<dbReference type="Pfam" id="PF00508">
    <property type="entry name" value="PPV_E2_N"/>
    <property type="match status" value="1"/>
</dbReference>
<dbReference type="Pfam" id="PF00511">
    <property type="entry name" value="PPV_E2_C"/>
    <property type="match status" value="1"/>
</dbReference>
<evidence type="ECO:0000259" key="15">
    <source>
        <dbReference type="Pfam" id="PF00511"/>
    </source>
</evidence>
<sequence>MESLKARLSSIQKELLEVYEAGGDTIEDQIKFWNLERQEKVLLHLARKQGITRIGNTAVPTLASSQQAAKAAIEMVLYLTSLKDSPYGKEKWTQRETTRERLLAPPEYCFKKTGIPVQVTFDGDRDNSVEHVSWGLIYYLDENEMWRKATGEVDHHGIFYTDDTGTKEYYVDFQKEAVRYSRTGQWDVLIGGKVLITDMPVARASSPDTTSGSPKSGRGGGEGPYSDPESEDTDGPEEAPIVYKARAPKPLTPPSVARRARSRSRSPFAGRRRGGTPQQRKHSTPRPRGGGESGAPSPQEVGKQHQTVSRRSGGRLQQLLQEARDPPALILKGSPNGLKCVRFRVKSVNASLFESISTTYYWTDSKSTARLGDARVTILFKTEHQRELFLSKAKIPRTITVTKVTLPAI</sequence>
<evidence type="ECO:0000256" key="2">
    <source>
        <dbReference type="ARBA" id="ARBA00007794"/>
    </source>
</evidence>
<keyword evidence="7 12" id="KW-0235">DNA replication</keyword>
<feature type="domain" description="Papillomavirus E2 N-terminal" evidence="14">
    <location>
        <begin position="1"/>
        <end position="195"/>
    </location>
</feature>
<evidence type="ECO:0000313" key="16">
    <source>
        <dbReference type="EMBL" id="QAU56840.1"/>
    </source>
</evidence>
<evidence type="ECO:0000256" key="8">
    <source>
        <dbReference type="ARBA" id="ARBA00023015"/>
    </source>
</evidence>
<keyword evidence="9 12" id="KW-0238">DNA-binding</keyword>
<dbReference type="HAMAP" id="MF_04001">
    <property type="entry name" value="PPV_E2"/>
    <property type="match status" value="1"/>
</dbReference>
<dbReference type="SUPFAM" id="SSF51332">
    <property type="entry name" value="E2 regulatory, transactivation domain"/>
    <property type="match status" value="1"/>
</dbReference>
<keyword evidence="5 12" id="KW-0597">Phosphoprotein</keyword>
<keyword evidence="11 12" id="KW-0804">Transcription</keyword>
<dbReference type="Gene3D" id="1.10.287.30">
    <property type="entry name" value="E2 (early) protein, N terminal domain, subdomain 1"/>
    <property type="match status" value="1"/>
</dbReference>
<dbReference type="InterPro" id="IPR012677">
    <property type="entry name" value="Nucleotide-bd_a/b_plait_sf"/>
</dbReference>
<evidence type="ECO:0000256" key="10">
    <source>
        <dbReference type="ARBA" id="ARBA00023159"/>
    </source>
</evidence>
<keyword evidence="12" id="KW-1017">Isopeptide bond</keyword>
<evidence type="ECO:0000256" key="4">
    <source>
        <dbReference type="ARBA" id="ARBA00022518"/>
    </source>
</evidence>
<comment type="subcellular location">
    <subcellularLocation>
        <location evidence="1 12">Host nucleus</location>
    </subcellularLocation>
</comment>
<keyword evidence="6 12" id="KW-1048">Host nucleus</keyword>
<dbReference type="GO" id="GO:0042025">
    <property type="term" value="C:host cell nucleus"/>
    <property type="evidence" value="ECO:0007669"/>
    <property type="project" value="UniProtKB-SubCell"/>
</dbReference>
<dbReference type="GO" id="GO:0039693">
    <property type="term" value="P:viral DNA genome replication"/>
    <property type="evidence" value="ECO:0007669"/>
    <property type="project" value="UniProtKB-UniRule"/>
</dbReference>
<comment type="PTM">
    <text evidence="12">Sumoylation plays a regulatory role in E2 transcriptional activity.</text>
</comment>
<evidence type="ECO:0000256" key="7">
    <source>
        <dbReference type="ARBA" id="ARBA00022705"/>
    </source>
</evidence>
<dbReference type="InterPro" id="IPR035975">
    <property type="entry name" value="E2/EBNA1_C_sf"/>
</dbReference>
<proteinExistence type="inferred from homology"/>
<evidence type="ECO:0000256" key="12">
    <source>
        <dbReference type="HAMAP-Rule" id="MF_04001"/>
    </source>
</evidence>
<dbReference type="InterPro" id="IPR042504">
    <property type="entry name" value="Regulatory_protein_E2_N_2"/>
</dbReference>
<evidence type="ECO:0000256" key="3">
    <source>
        <dbReference type="ARBA" id="ARBA00022491"/>
    </source>
</evidence>
<dbReference type="InterPro" id="IPR001866">
    <property type="entry name" value="PPV_E2_N"/>
</dbReference>
<dbReference type="EMBL" id="MH271693">
    <property type="protein sequence ID" value="QAU56840.1"/>
    <property type="molecule type" value="Genomic_DNA"/>
</dbReference>
<protein>
    <recommendedName>
        <fullName evidence="12">Regulatory protein E2</fullName>
    </recommendedName>
</protein>
<evidence type="ECO:0000256" key="6">
    <source>
        <dbReference type="ARBA" id="ARBA00022562"/>
    </source>
</evidence>
<evidence type="ECO:0000256" key="5">
    <source>
        <dbReference type="ARBA" id="ARBA00022553"/>
    </source>
</evidence>
<dbReference type="Gene3D" id="3.30.70.330">
    <property type="match status" value="1"/>
</dbReference>
<feature type="region of interest" description="Disordered" evidence="13">
    <location>
        <begin position="202"/>
        <end position="312"/>
    </location>
</feature>
<comment type="subunit">
    <text evidence="12">Binds DNA as homodimer. Interacts with protein E1; this interaction greatly increases E1 DNA-binding activity. Interacts with protein L1; this interaction enhances E2-dependent replication and transcription activation. Interacts with protein L2; this interaction inhibits E2 transcriptional activity but not DNA replication function E2. Interacts with protein E7; this interaction inhibits E7 oncogenic activity. Interacts with host TAF1; this interaction modulates E2-dependent transcriptional regulation. Interacts with host BRD4; this interaction mediates E2 transcriptional activation function. Additionally, the interaction with host BRD4 on mitotic chromosomes mediates tethering of the viral genome. Interacts with host TOPBP1; this interaction is required for optimal viral DNA replication.</text>
</comment>
<gene>
    <name evidence="12 16" type="primary">E2</name>
</gene>
<dbReference type="SUPFAM" id="SSF54957">
    <property type="entry name" value="Viral DNA-binding domain"/>
    <property type="match status" value="1"/>
</dbReference>
<dbReference type="InterPro" id="IPR036050">
    <property type="entry name" value="Regulatory_protein_E2_N"/>
</dbReference>
<dbReference type="GO" id="GO:0006351">
    <property type="term" value="P:DNA-templated transcription"/>
    <property type="evidence" value="ECO:0007669"/>
    <property type="project" value="UniProtKB-UniRule"/>
</dbReference>
<evidence type="ECO:0000256" key="11">
    <source>
        <dbReference type="ARBA" id="ARBA00023163"/>
    </source>
</evidence>
<dbReference type="InterPro" id="IPR000427">
    <property type="entry name" value="Papillomavirus_E2_C"/>
</dbReference>
<feature type="domain" description="Papillomavirus E2 C-terminal" evidence="15">
    <location>
        <begin position="327"/>
        <end position="406"/>
    </location>
</feature>
<feature type="region of interest" description="DNA-binding domain" evidence="12">
    <location>
        <begin position="325"/>
        <end position="409"/>
    </location>
</feature>
<keyword evidence="4 12" id="KW-0244">Early protein</keyword>
<dbReference type="InterPro" id="IPR033668">
    <property type="entry name" value="Reg_prot_E2"/>
</dbReference>
<evidence type="ECO:0000256" key="9">
    <source>
        <dbReference type="ARBA" id="ARBA00023125"/>
    </source>
</evidence>
<comment type="caution">
    <text evidence="12">Lacks conserved residue(s) required for the propagation of feature annotation.</text>
</comment>